<dbReference type="RefSeq" id="WP_148378550.1">
    <property type="nucleotide sequence ID" value="NZ_VSIY01000013.1"/>
</dbReference>
<gene>
    <name evidence="2" type="ORF">FVF75_12740</name>
</gene>
<sequence length="132" mass="13925">MPNRSRSNPWPTRIAALLGGLFGIATIFSAGSVLFGPEAARVAAGDIVPFVVWFNLIAGFAYVTAALGIWQGRPWAARLAVGIAVATALVAVGFAWVTFQGAAFEMRTVGALALRVAVWTLISAVVLRRNRA</sequence>
<feature type="transmembrane region" description="Helical" evidence="1">
    <location>
        <begin position="109"/>
        <end position="127"/>
    </location>
</feature>
<evidence type="ECO:0000256" key="1">
    <source>
        <dbReference type="SAM" id="Phobius"/>
    </source>
</evidence>
<feature type="transmembrane region" description="Helical" evidence="1">
    <location>
        <begin position="77"/>
        <end position="97"/>
    </location>
</feature>
<dbReference type="Proteomes" id="UP000322080">
    <property type="component" value="Unassembled WGS sequence"/>
</dbReference>
<dbReference type="EMBL" id="VSIY01000013">
    <property type="protein sequence ID" value="TYB80505.1"/>
    <property type="molecule type" value="Genomic_DNA"/>
</dbReference>
<keyword evidence="3" id="KW-1185">Reference proteome</keyword>
<evidence type="ECO:0000313" key="2">
    <source>
        <dbReference type="EMBL" id="TYB80505.1"/>
    </source>
</evidence>
<organism evidence="2 3">
    <name type="scientific">Maritimibacter fusiformis</name>
    <dbReference type="NCBI Taxonomy" id="2603819"/>
    <lineage>
        <taxon>Bacteria</taxon>
        <taxon>Pseudomonadati</taxon>
        <taxon>Pseudomonadota</taxon>
        <taxon>Alphaproteobacteria</taxon>
        <taxon>Rhodobacterales</taxon>
        <taxon>Roseobacteraceae</taxon>
        <taxon>Maritimibacter</taxon>
    </lineage>
</organism>
<keyword evidence="1" id="KW-0472">Membrane</keyword>
<keyword evidence="1" id="KW-0812">Transmembrane</keyword>
<comment type="caution">
    <text evidence="2">The sequence shown here is derived from an EMBL/GenBank/DDBJ whole genome shotgun (WGS) entry which is preliminary data.</text>
</comment>
<name>A0A5D0RI86_9RHOB</name>
<protein>
    <submittedName>
        <fullName evidence="2">Uncharacterized protein</fullName>
    </submittedName>
</protein>
<proteinExistence type="predicted"/>
<reference evidence="2 3" key="1">
    <citation type="submission" date="2019-08" db="EMBL/GenBank/DDBJ databases">
        <title>Identification of a novel species of the genus Boseongicola.</title>
        <authorList>
            <person name="Zhang X.-Q."/>
        </authorList>
    </citation>
    <scope>NUCLEOTIDE SEQUENCE [LARGE SCALE GENOMIC DNA]</scope>
    <source>
        <strain evidence="2 3">HY14</strain>
    </source>
</reference>
<keyword evidence="1" id="KW-1133">Transmembrane helix</keyword>
<feature type="transmembrane region" description="Helical" evidence="1">
    <location>
        <begin position="12"/>
        <end position="35"/>
    </location>
</feature>
<accession>A0A5D0RI86</accession>
<feature type="transmembrane region" description="Helical" evidence="1">
    <location>
        <begin position="47"/>
        <end position="70"/>
    </location>
</feature>
<evidence type="ECO:0000313" key="3">
    <source>
        <dbReference type="Proteomes" id="UP000322080"/>
    </source>
</evidence>
<dbReference type="AlphaFoldDB" id="A0A5D0RI86"/>